<accession>A0A0S4N4V2</accession>
<comment type="subcellular location">
    <subcellularLocation>
        <location evidence="2">Cell membrane</location>
        <topology evidence="2">Multi-pass membrane protein</topology>
    </subcellularLocation>
</comment>
<accession>A0A0P1MBF2</accession>
<evidence type="ECO:0000256" key="15">
    <source>
        <dbReference type="ARBA" id="ARBA00023136"/>
    </source>
</evidence>
<evidence type="ECO:0000313" key="21">
    <source>
        <dbReference type="EMBL" id="CUU05752.1"/>
    </source>
</evidence>
<dbReference type="Proteomes" id="UP000182011">
    <property type="component" value="Unassembled WGS sequence"/>
</dbReference>
<dbReference type="EC" id="2.7.7.41" evidence="6 18"/>
<dbReference type="UniPathway" id="UPA00557">
    <property type="reaction ID" value="UER00614"/>
</dbReference>
<dbReference type="EMBL" id="CZVI01000016">
    <property type="protein sequence ID" value="CUS88878.1"/>
    <property type="molecule type" value="Genomic_DNA"/>
</dbReference>
<keyword evidence="15 19" id="KW-0472">Membrane</keyword>
<dbReference type="PANTHER" id="PTHR46382">
    <property type="entry name" value="PHOSPHATIDATE CYTIDYLYLTRANSFERASE"/>
    <property type="match status" value="1"/>
</dbReference>
<keyword evidence="9" id="KW-0444">Lipid biosynthesis</keyword>
<evidence type="ECO:0000256" key="4">
    <source>
        <dbReference type="ARBA" id="ARBA00005189"/>
    </source>
</evidence>
<comment type="pathway">
    <text evidence="3 18">Phospholipid metabolism; CDP-diacylglycerol biosynthesis; CDP-diacylglycerol from sn-glycerol 3-phosphate: step 3/3.</text>
</comment>
<keyword evidence="11 18" id="KW-0812">Transmembrane</keyword>
<accession>A0A0P1LHF6</accession>
<gene>
    <name evidence="21" type="ORF">JGI4_01340</name>
    <name evidence="20" type="ORF">JGI8_01253</name>
</gene>
<keyword evidence="10 18" id="KW-0808">Transferase</keyword>
<sequence length="273" mass="30365">MSNLTIRVLVAVVGIPLIILITLYGKLPFLIFVLLISTLATYEYYKLATHKNSSPIILIGMFTILIIDLIFYLGEVQHLISLFILAILLTGLVELFRKPKPNGWSAISNLATTPFPIFYIGLSLGTLIGLREAKYYDYFKGGVFIISIFAIIWICDTAAYFVGKSLGKRKLYERVSPNKTVEGFIGGLIFAFLSSFIARYMVLDFLTIYDVVAIAIIVGVFGQLGDLVESLIKRDAGVKDSSNIIPGHGGVFDRFDSLIYVAPLVYLYFTTLK</sequence>
<evidence type="ECO:0000256" key="17">
    <source>
        <dbReference type="ARBA" id="ARBA00023264"/>
    </source>
</evidence>
<evidence type="ECO:0000256" key="8">
    <source>
        <dbReference type="ARBA" id="ARBA00022475"/>
    </source>
</evidence>
<keyword evidence="23" id="KW-1185">Reference proteome</keyword>
<keyword evidence="13 19" id="KW-1133">Transmembrane helix</keyword>
<dbReference type="STRING" id="1633631.GCA_001442925_01335"/>
<evidence type="ECO:0000256" key="5">
    <source>
        <dbReference type="ARBA" id="ARBA00010185"/>
    </source>
</evidence>
<dbReference type="AlphaFoldDB" id="A0A0P1LZJ7"/>
<evidence type="ECO:0000313" key="20">
    <source>
        <dbReference type="EMBL" id="CUS88878.1"/>
    </source>
</evidence>
<feature type="transmembrane region" description="Helical" evidence="19">
    <location>
        <begin position="108"/>
        <end position="130"/>
    </location>
</feature>
<feature type="transmembrane region" description="Helical" evidence="19">
    <location>
        <begin position="208"/>
        <end position="228"/>
    </location>
</feature>
<proteinExistence type="inferred from homology"/>
<dbReference type="PANTHER" id="PTHR46382:SF1">
    <property type="entry name" value="PHOSPHATIDATE CYTIDYLYLTRANSFERASE"/>
    <property type="match status" value="1"/>
</dbReference>
<comment type="pathway">
    <text evidence="4">Lipid metabolism.</text>
</comment>
<accession>A0A0P1NVN0</accession>
<feature type="transmembrane region" description="Helical" evidence="19">
    <location>
        <begin position="183"/>
        <end position="202"/>
    </location>
</feature>
<keyword evidence="12 18" id="KW-0548">Nucleotidyltransferase</keyword>
<dbReference type="GO" id="GO:0004605">
    <property type="term" value="F:phosphatidate cytidylyltransferase activity"/>
    <property type="evidence" value="ECO:0007669"/>
    <property type="project" value="UniProtKB-EC"/>
</dbReference>
<comment type="similarity">
    <text evidence="5 18">Belongs to the CDS family.</text>
</comment>
<evidence type="ECO:0000256" key="19">
    <source>
        <dbReference type="SAM" id="Phobius"/>
    </source>
</evidence>
<evidence type="ECO:0000256" key="9">
    <source>
        <dbReference type="ARBA" id="ARBA00022516"/>
    </source>
</evidence>
<accession>A0A0P1MIR3</accession>
<accession>A0A0P1P7U9</accession>
<evidence type="ECO:0000256" key="2">
    <source>
        <dbReference type="ARBA" id="ARBA00004651"/>
    </source>
</evidence>
<dbReference type="EMBL" id="FAOP01000005">
    <property type="protein sequence ID" value="CUU05752.1"/>
    <property type="molecule type" value="Genomic_DNA"/>
</dbReference>
<evidence type="ECO:0000256" key="16">
    <source>
        <dbReference type="ARBA" id="ARBA00023209"/>
    </source>
</evidence>
<evidence type="ECO:0000256" key="7">
    <source>
        <dbReference type="ARBA" id="ARBA00019373"/>
    </source>
</evidence>
<feature type="transmembrane region" description="Helical" evidence="19">
    <location>
        <begin position="6"/>
        <end position="35"/>
    </location>
</feature>
<comment type="catalytic activity">
    <reaction evidence="1 18">
        <text>a 1,2-diacyl-sn-glycero-3-phosphate + CTP + H(+) = a CDP-1,2-diacyl-sn-glycerol + diphosphate</text>
        <dbReference type="Rhea" id="RHEA:16229"/>
        <dbReference type="ChEBI" id="CHEBI:15378"/>
        <dbReference type="ChEBI" id="CHEBI:33019"/>
        <dbReference type="ChEBI" id="CHEBI:37563"/>
        <dbReference type="ChEBI" id="CHEBI:58332"/>
        <dbReference type="ChEBI" id="CHEBI:58608"/>
        <dbReference type="EC" id="2.7.7.41"/>
    </reaction>
</comment>
<evidence type="ECO:0000313" key="22">
    <source>
        <dbReference type="Proteomes" id="UP000182011"/>
    </source>
</evidence>
<evidence type="ECO:0000256" key="14">
    <source>
        <dbReference type="ARBA" id="ARBA00023098"/>
    </source>
</evidence>
<accession>A0A0P1M2L9</accession>
<evidence type="ECO:0000256" key="6">
    <source>
        <dbReference type="ARBA" id="ARBA00012487"/>
    </source>
</evidence>
<accession>A0A0P1M0J8</accession>
<keyword evidence="16" id="KW-0594">Phospholipid biosynthesis</keyword>
<evidence type="ECO:0000256" key="13">
    <source>
        <dbReference type="ARBA" id="ARBA00022989"/>
    </source>
</evidence>
<evidence type="ECO:0000256" key="1">
    <source>
        <dbReference type="ARBA" id="ARBA00001698"/>
    </source>
</evidence>
<dbReference type="OrthoDB" id="9799199at2"/>
<feature type="transmembrane region" description="Helical" evidence="19">
    <location>
        <begin position="56"/>
        <end position="73"/>
    </location>
</feature>
<keyword evidence="8" id="KW-1003">Cell membrane</keyword>
<protein>
    <recommendedName>
        <fullName evidence="7 18">Phosphatidate cytidylyltransferase</fullName>
        <ecNumber evidence="6 18">2.7.7.41</ecNumber>
    </recommendedName>
</protein>
<name>A0A0P1LZJ7_9BACT</name>
<feature type="transmembrane region" description="Helical" evidence="19">
    <location>
        <begin position="79"/>
        <end position="96"/>
    </location>
</feature>
<evidence type="ECO:0000256" key="10">
    <source>
        <dbReference type="ARBA" id="ARBA00022679"/>
    </source>
</evidence>
<evidence type="ECO:0000256" key="12">
    <source>
        <dbReference type="ARBA" id="ARBA00022695"/>
    </source>
</evidence>
<dbReference type="Proteomes" id="UP000182200">
    <property type="component" value="Unassembled WGS sequence"/>
</dbReference>
<reference evidence="21 22" key="1">
    <citation type="submission" date="2015-11" db="EMBL/GenBank/DDBJ databases">
        <authorList>
            <person name="Zhang Y."/>
            <person name="Guo Z."/>
        </authorList>
    </citation>
    <scope>NUCLEOTIDE SEQUENCE [LARGE SCALE GENOMIC DNA]</scope>
    <source>
        <strain evidence="21">JGI-4</strain>
    </source>
</reference>
<dbReference type="RefSeq" id="WP_047134637.1">
    <property type="nucleotide sequence ID" value="NZ_CZVI01000016.1"/>
</dbReference>
<evidence type="ECO:0000256" key="11">
    <source>
        <dbReference type="ARBA" id="ARBA00022692"/>
    </source>
</evidence>
<evidence type="ECO:0000313" key="23">
    <source>
        <dbReference type="Proteomes" id="UP000182200"/>
    </source>
</evidence>
<accession>A0A0P1LDH7</accession>
<organism evidence="21 22">
    <name type="scientific">Candidatus Kryptonium thompsonii</name>
    <dbReference type="NCBI Taxonomy" id="1633631"/>
    <lineage>
        <taxon>Bacteria</taxon>
        <taxon>Pseudomonadati</taxon>
        <taxon>Candidatus Kryptoniota</taxon>
        <taxon>Candidatus Kryptonium</taxon>
    </lineage>
</organism>
<dbReference type="PROSITE" id="PS01315">
    <property type="entry name" value="CDS"/>
    <property type="match status" value="1"/>
</dbReference>
<accession>A0A0P1LZJ7</accession>
<feature type="transmembrane region" description="Helical" evidence="19">
    <location>
        <begin position="142"/>
        <end position="162"/>
    </location>
</feature>
<keyword evidence="17" id="KW-1208">Phospholipid metabolism</keyword>
<dbReference type="InterPro" id="IPR000374">
    <property type="entry name" value="PC_trans"/>
</dbReference>
<keyword evidence="14" id="KW-0443">Lipid metabolism</keyword>
<dbReference type="GO" id="GO:0005886">
    <property type="term" value="C:plasma membrane"/>
    <property type="evidence" value="ECO:0007669"/>
    <property type="project" value="UniProtKB-SubCell"/>
</dbReference>
<evidence type="ECO:0000256" key="3">
    <source>
        <dbReference type="ARBA" id="ARBA00005119"/>
    </source>
</evidence>
<dbReference type="GO" id="GO:0016024">
    <property type="term" value="P:CDP-diacylglycerol biosynthetic process"/>
    <property type="evidence" value="ECO:0007669"/>
    <property type="project" value="UniProtKB-UniPathway"/>
</dbReference>
<dbReference type="Pfam" id="PF01148">
    <property type="entry name" value="CTP_transf_1"/>
    <property type="match status" value="1"/>
</dbReference>
<evidence type="ECO:0000256" key="18">
    <source>
        <dbReference type="RuleBase" id="RU003938"/>
    </source>
</evidence>
<accession>A0A0P1MPV4</accession>
<reference evidence="20 23" key="2">
    <citation type="submission" date="2015-11" db="EMBL/GenBank/DDBJ databases">
        <authorList>
            <person name="Varghese N."/>
        </authorList>
    </citation>
    <scope>NUCLEOTIDE SEQUENCE [LARGE SCALE GENOMIC DNA]</scope>
    <source>
        <strain evidence="20 23">JGI-8</strain>
    </source>
</reference>